<feature type="transmembrane region" description="Helical" evidence="9">
    <location>
        <begin position="394"/>
        <end position="412"/>
    </location>
</feature>
<keyword evidence="4 8" id="KW-0762">Sugar transport</keyword>
<feature type="transmembrane region" description="Helical" evidence="9">
    <location>
        <begin position="134"/>
        <end position="154"/>
    </location>
</feature>
<keyword evidence="6 9" id="KW-1133">Transmembrane helix</keyword>
<keyword evidence="3 8" id="KW-1003">Cell membrane</keyword>
<dbReference type="InterPro" id="IPR051088">
    <property type="entry name" value="PTS_Sugar-EIIC/EIIB"/>
</dbReference>
<reference evidence="11 12" key="1">
    <citation type="submission" date="2012-12" db="EMBL/GenBank/DDBJ databases">
        <title>Novel taxa of Listeriaceae from agricultural environments in the United States.</title>
        <authorList>
            <person name="den Bakker H.C."/>
            <person name="Allred A."/>
            <person name="Warchocki S."/>
            <person name="Wright E.M."/>
            <person name="Burrell A."/>
            <person name="Nightingale K.K."/>
            <person name="Kephart D."/>
            <person name="Wiedmann M."/>
        </authorList>
    </citation>
    <scope>NUCLEOTIDE SEQUENCE [LARGE SCALE GENOMIC DNA]</scope>
    <source>
        <strain evidence="11 12">FSL F6-1183</strain>
    </source>
</reference>
<evidence type="ECO:0000256" key="7">
    <source>
        <dbReference type="ARBA" id="ARBA00023136"/>
    </source>
</evidence>
<comment type="function">
    <text evidence="8">The phosphoenolpyruvate-dependent sugar phosphotransferase system (PTS), a major carbohydrate active -transport system, catalyzes the phosphorylation of incoming sugar substrates concomitant with their translocation across the cell membrane.</text>
</comment>
<feature type="transmembrane region" description="Helical" evidence="9">
    <location>
        <begin position="175"/>
        <end position="195"/>
    </location>
</feature>
<evidence type="ECO:0000256" key="1">
    <source>
        <dbReference type="ARBA" id="ARBA00004651"/>
    </source>
</evidence>
<evidence type="ECO:0000313" key="11">
    <source>
        <dbReference type="EMBL" id="EUJ26614.1"/>
    </source>
</evidence>
<dbReference type="EMBL" id="AODG01000015">
    <property type="protein sequence ID" value="EUJ26614.1"/>
    <property type="molecule type" value="Genomic_DNA"/>
</dbReference>
<evidence type="ECO:0000256" key="9">
    <source>
        <dbReference type="SAM" id="Phobius"/>
    </source>
</evidence>
<dbReference type="PANTHER" id="PTHR33989">
    <property type="match status" value="1"/>
</dbReference>
<evidence type="ECO:0000259" key="10">
    <source>
        <dbReference type="PROSITE" id="PS51105"/>
    </source>
</evidence>
<name>A0A829R512_LISGR</name>
<dbReference type="PANTHER" id="PTHR33989:SF4">
    <property type="entry name" value="PTS SYSTEM N,N'-DIACETYLCHITOBIOSE-SPECIFIC EIIC COMPONENT"/>
    <property type="match status" value="1"/>
</dbReference>
<dbReference type="PIRSF" id="PIRSF006351">
    <property type="entry name" value="PTS_EIIC-Cellobiose"/>
    <property type="match status" value="1"/>
</dbReference>
<keyword evidence="7 8" id="KW-0472">Membrane</keyword>
<feature type="transmembrane region" description="Helical" evidence="9">
    <location>
        <begin position="104"/>
        <end position="122"/>
    </location>
</feature>
<feature type="transmembrane region" description="Helical" evidence="9">
    <location>
        <begin position="75"/>
        <end position="97"/>
    </location>
</feature>
<dbReference type="GO" id="GO:0009401">
    <property type="term" value="P:phosphoenolpyruvate-dependent sugar phosphotransferase system"/>
    <property type="evidence" value="ECO:0007669"/>
    <property type="project" value="InterPro"/>
</dbReference>
<evidence type="ECO:0000256" key="4">
    <source>
        <dbReference type="ARBA" id="ARBA00022597"/>
    </source>
</evidence>
<feature type="transmembrane region" description="Helical" evidence="9">
    <location>
        <begin position="282"/>
        <end position="305"/>
    </location>
</feature>
<comment type="subcellular location">
    <subcellularLocation>
        <location evidence="1">Cell membrane</location>
        <topology evidence="1">Multi-pass membrane protein</topology>
    </subcellularLocation>
</comment>
<dbReference type="InterPro" id="IPR004501">
    <property type="entry name" value="PTS_EIIC_3"/>
</dbReference>
<dbReference type="Proteomes" id="UP000019251">
    <property type="component" value="Unassembled WGS sequence"/>
</dbReference>
<gene>
    <name evidence="11" type="ORF">LMUR_12416</name>
</gene>
<evidence type="ECO:0000256" key="3">
    <source>
        <dbReference type="ARBA" id="ARBA00022475"/>
    </source>
</evidence>
<keyword evidence="5 9" id="KW-0812">Transmembrane</keyword>
<evidence type="ECO:0000256" key="6">
    <source>
        <dbReference type="ARBA" id="ARBA00022989"/>
    </source>
</evidence>
<proteinExistence type="predicted"/>
<dbReference type="RefSeq" id="WP_052009256.1">
    <property type="nucleotide sequence ID" value="NZ_AODG01000015.1"/>
</dbReference>
<evidence type="ECO:0000256" key="2">
    <source>
        <dbReference type="ARBA" id="ARBA00022448"/>
    </source>
</evidence>
<comment type="caution">
    <text evidence="11">The sequence shown here is derived from an EMBL/GenBank/DDBJ whole genome shotgun (WGS) entry which is preliminary data.</text>
</comment>
<evidence type="ECO:0000313" key="12">
    <source>
        <dbReference type="Proteomes" id="UP000019251"/>
    </source>
</evidence>
<evidence type="ECO:0000256" key="8">
    <source>
        <dbReference type="PIRNR" id="PIRNR006351"/>
    </source>
</evidence>
<dbReference type="PROSITE" id="PS51105">
    <property type="entry name" value="PTS_EIIC_TYPE_3"/>
    <property type="match status" value="1"/>
</dbReference>
<keyword evidence="2 8" id="KW-0813">Transport</keyword>
<evidence type="ECO:0000256" key="5">
    <source>
        <dbReference type="ARBA" id="ARBA00022692"/>
    </source>
</evidence>
<dbReference type="GO" id="GO:0008982">
    <property type="term" value="F:protein-N(PI)-phosphohistidine-sugar phosphotransferase activity"/>
    <property type="evidence" value="ECO:0007669"/>
    <property type="project" value="UniProtKB-UniRule"/>
</dbReference>
<feature type="transmembrane region" description="Helical" evidence="9">
    <location>
        <begin position="336"/>
        <end position="360"/>
    </location>
</feature>
<protein>
    <recommendedName>
        <fullName evidence="8">Permease IIC component</fullName>
    </recommendedName>
</protein>
<dbReference type="AlphaFoldDB" id="A0A829R512"/>
<dbReference type="GO" id="GO:0005886">
    <property type="term" value="C:plasma membrane"/>
    <property type="evidence" value="ECO:0007669"/>
    <property type="project" value="UniProtKB-SubCell"/>
</dbReference>
<organism evidence="11 12">
    <name type="scientific">Listeria grayi FSL F6-1183</name>
    <dbReference type="NCBI Taxonomy" id="1265827"/>
    <lineage>
        <taxon>Bacteria</taxon>
        <taxon>Bacillati</taxon>
        <taxon>Bacillota</taxon>
        <taxon>Bacilli</taxon>
        <taxon>Bacillales</taxon>
        <taxon>Listeriaceae</taxon>
        <taxon>Listeria</taxon>
    </lineage>
</organism>
<sequence length="434" mass="47008">MFHDIFTKMEKYLLPISARIGAQRHMLAIRDAFSSIMAALIVGSVASLINNFPYQPFQDFMTAVFTETWKEPGNIIYNMTMGILGLLVAISIGYYLAQPYKLDGISSALMSGISFLILTPFLKDGSPTLDWLGAKGLFVAMIVGIFTTEIYHFIVKQGWTIKMPEGVPPAVTSGFVALIPSFVIFILVGLIASVLKATTGLSLTEIIYQLLQAPFQQIGDTIPAMCLLMFARGFLWFFGIHGTNVLGPISDSILLPNIEENARYFAQGVSAYDVPKIATSSFISQFVSIGGTGVGLAFVIAVIIISRSKATRKLSIGATPGVLFNINEPILYGVPIVLNASLIIPFLLTPIVLIIVGYIAMGTGLVPKTVALVPWNMPVLIGGYLSTGGSFRGVILQIVDVVIATLIYLPFIKLNDRVEAKINVAEEAEIAENR</sequence>
<accession>A0A829R512</accession>
<feature type="transmembrane region" description="Helical" evidence="9">
    <location>
        <begin position="32"/>
        <end position="55"/>
    </location>
</feature>
<dbReference type="InterPro" id="IPR003352">
    <property type="entry name" value="PTS_EIIC"/>
</dbReference>
<dbReference type="InterPro" id="IPR004796">
    <property type="entry name" value="PTS_IIC_cello"/>
</dbReference>
<dbReference type="NCBIfam" id="TIGR00410">
    <property type="entry name" value="lacE"/>
    <property type="match status" value="1"/>
</dbReference>
<feature type="domain" description="PTS EIIC type-3" evidence="10">
    <location>
        <begin position="9"/>
        <end position="411"/>
    </location>
</feature>
<dbReference type="Pfam" id="PF02378">
    <property type="entry name" value="PTS_EIIC"/>
    <property type="match status" value="1"/>
</dbReference>